<dbReference type="InterPro" id="IPR015424">
    <property type="entry name" value="PyrdxlP-dep_Trfase"/>
</dbReference>
<feature type="binding site" description="in other chain" evidence="6">
    <location>
        <position position="179"/>
    </location>
    <ligand>
        <name>pyridoxal 5'-phosphate</name>
        <dbReference type="ChEBI" id="CHEBI:597326"/>
        <note>ligand shared between dimeric partners</note>
    </ligand>
</feature>
<evidence type="ECO:0000259" key="7">
    <source>
        <dbReference type="Pfam" id="PF00155"/>
    </source>
</evidence>
<feature type="binding site" evidence="6">
    <location>
        <position position="362"/>
    </location>
    <ligand>
        <name>substrate</name>
    </ligand>
</feature>
<comment type="subunit">
    <text evidence="6">Homodimer.</text>
</comment>
<dbReference type="CDD" id="cd06454">
    <property type="entry name" value="KBL_like"/>
    <property type="match status" value="1"/>
</dbReference>
<comment type="caution">
    <text evidence="8">The sequence shown here is derived from an EMBL/GenBank/DDBJ whole genome shotgun (WGS) entry which is preliminary data.</text>
</comment>
<dbReference type="HAMAP" id="MF_00985">
    <property type="entry name" value="2am3keto_CoA_ligase"/>
    <property type="match status" value="1"/>
</dbReference>
<dbReference type="SUPFAM" id="SSF53383">
    <property type="entry name" value="PLP-dependent transferases"/>
    <property type="match status" value="1"/>
</dbReference>
<dbReference type="InterPro" id="IPR050087">
    <property type="entry name" value="AON_synthase_class-II"/>
</dbReference>
<dbReference type="EMBL" id="JBHUKR010000021">
    <property type="protein sequence ID" value="MFD2421088.1"/>
    <property type="molecule type" value="Genomic_DNA"/>
</dbReference>
<evidence type="ECO:0000256" key="5">
    <source>
        <dbReference type="ARBA" id="ARBA00047715"/>
    </source>
</evidence>
<keyword evidence="2 6" id="KW-0808">Transferase</keyword>
<evidence type="ECO:0000256" key="1">
    <source>
        <dbReference type="ARBA" id="ARBA00008392"/>
    </source>
</evidence>
<feature type="modified residue" description="N6-(pyridoxal phosphate)lysine" evidence="6">
    <location>
        <position position="238"/>
    </location>
</feature>
<feature type="binding site" description="in other chain" evidence="6">
    <location>
        <begin position="235"/>
        <end position="238"/>
    </location>
    <ligand>
        <name>pyridoxal 5'-phosphate</name>
        <dbReference type="ChEBI" id="CHEBI:597326"/>
        <note>ligand shared between dimeric partners</note>
    </ligand>
</feature>
<dbReference type="NCBIfam" id="NF005394">
    <property type="entry name" value="PRK06939.1"/>
    <property type="match status" value="1"/>
</dbReference>
<feature type="binding site" description="in other chain" evidence="6">
    <location>
        <begin position="107"/>
        <end position="108"/>
    </location>
    <ligand>
        <name>pyridoxal 5'-phosphate</name>
        <dbReference type="ChEBI" id="CHEBI:597326"/>
        <note>ligand shared between dimeric partners</note>
    </ligand>
</feature>
<dbReference type="PANTHER" id="PTHR13693">
    <property type="entry name" value="CLASS II AMINOTRANSFERASE/8-AMINO-7-OXONONANOATE SYNTHASE"/>
    <property type="match status" value="1"/>
</dbReference>
<comment type="function">
    <text evidence="6">Catalyzes the cleavage of 2-amino-3-ketobutyrate to glycine and acetyl-CoA.</text>
</comment>
<dbReference type="Pfam" id="PF00155">
    <property type="entry name" value="Aminotran_1_2"/>
    <property type="match status" value="1"/>
</dbReference>
<dbReference type="Proteomes" id="UP001597417">
    <property type="component" value="Unassembled WGS sequence"/>
</dbReference>
<reference evidence="9" key="1">
    <citation type="journal article" date="2019" name="Int. J. Syst. Evol. Microbiol.">
        <title>The Global Catalogue of Microorganisms (GCM) 10K type strain sequencing project: providing services to taxonomists for standard genome sequencing and annotation.</title>
        <authorList>
            <consortium name="The Broad Institute Genomics Platform"/>
            <consortium name="The Broad Institute Genome Sequencing Center for Infectious Disease"/>
            <person name="Wu L."/>
            <person name="Ma J."/>
        </authorList>
    </citation>
    <scope>NUCLEOTIDE SEQUENCE [LARGE SCALE GENOMIC DNA]</scope>
    <source>
        <strain evidence="9">CGMCC 4.7645</strain>
    </source>
</reference>
<dbReference type="PANTHER" id="PTHR13693:SF102">
    <property type="entry name" value="2-AMINO-3-KETOBUTYRATE COENZYME A LIGASE, MITOCHONDRIAL"/>
    <property type="match status" value="1"/>
</dbReference>
<keyword evidence="3" id="KW-0045">Antibiotic biosynthesis</keyword>
<evidence type="ECO:0000256" key="2">
    <source>
        <dbReference type="ARBA" id="ARBA00022679"/>
    </source>
</evidence>
<dbReference type="GO" id="GO:0008890">
    <property type="term" value="F:glycine C-acetyltransferase activity"/>
    <property type="evidence" value="ECO:0007669"/>
    <property type="project" value="UniProtKB-EC"/>
</dbReference>
<comment type="catalytic activity">
    <reaction evidence="5">
        <text>6-carboxyhexanoyl-[ACP] + L-alanine + H(+) = (8S)-8-amino-7-oxononanoate + holo-[ACP] + CO2</text>
        <dbReference type="Rhea" id="RHEA:42288"/>
        <dbReference type="Rhea" id="RHEA-COMP:9685"/>
        <dbReference type="Rhea" id="RHEA-COMP:9955"/>
        <dbReference type="ChEBI" id="CHEBI:15378"/>
        <dbReference type="ChEBI" id="CHEBI:16526"/>
        <dbReference type="ChEBI" id="CHEBI:57972"/>
        <dbReference type="ChEBI" id="CHEBI:64479"/>
        <dbReference type="ChEBI" id="CHEBI:78846"/>
        <dbReference type="ChEBI" id="CHEBI:149468"/>
        <dbReference type="EC" id="2.3.1.47"/>
    </reaction>
</comment>
<keyword evidence="6" id="KW-0663">Pyridoxal phosphate</keyword>
<protein>
    <recommendedName>
        <fullName evidence="6">2-amino-3-ketobutyrate coenzyme A ligase</fullName>
        <shortName evidence="6">AKB ligase</shortName>
        <ecNumber evidence="6">2.3.1.29</ecNumber>
    </recommendedName>
    <alternativeName>
        <fullName evidence="6">Glycine acetyltransferase</fullName>
    </alternativeName>
</protein>
<dbReference type="InterPro" id="IPR015422">
    <property type="entry name" value="PyrdxlP-dep_Trfase_small"/>
</dbReference>
<comment type="catalytic activity">
    <reaction evidence="6">
        <text>glycine + acetyl-CoA = (2S)-2-amino-3-oxobutanoate + CoA</text>
        <dbReference type="Rhea" id="RHEA:20736"/>
        <dbReference type="ChEBI" id="CHEBI:57287"/>
        <dbReference type="ChEBI" id="CHEBI:57288"/>
        <dbReference type="ChEBI" id="CHEBI:57305"/>
        <dbReference type="ChEBI" id="CHEBI:78948"/>
        <dbReference type="EC" id="2.3.1.29"/>
    </reaction>
</comment>
<feature type="domain" description="Aminotransferase class I/classII large" evidence="7">
    <location>
        <begin position="39"/>
        <end position="380"/>
    </location>
</feature>
<keyword evidence="9" id="KW-1185">Reference proteome</keyword>
<proteinExistence type="inferred from homology"/>
<evidence type="ECO:0000313" key="9">
    <source>
        <dbReference type="Proteomes" id="UP001597417"/>
    </source>
</evidence>
<comment type="cofactor">
    <cofactor evidence="6">
        <name>pyridoxal 5'-phosphate</name>
        <dbReference type="ChEBI" id="CHEBI:597326"/>
    </cofactor>
    <text evidence="6">Binds 1 pyridoxal phosphate per subunit.</text>
</comment>
<dbReference type="Gene3D" id="3.90.1150.10">
    <property type="entry name" value="Aspartate Aminotransferase, domain 1"/>
    <property type="match status" value="1"/>
</dbReference>
<dbReference type="InterPro" id="IPR015421">
    <property type="entry name" value="PyrdxlP-dep_Trfase_major"/>
</dbReference>
<evidence type="ECO:0000313" key="8">
    <source>
        <dbReference type="EMBL" id="MFD2421088.1"/>
    </source>
</evidence>
<gene>
    <name evidence="6" type="primary">kbl</name>
    <name evidence="8" type="ORF">ACFSXZ_32645</name>
</gene>
<dbReference type="InterPro" id="IPR004839">
    <property type="entry name" value="Aminotransferase_I/II_large"/>
</dbReference>
<comment type="similarity">
    <text evidence="1 6">Belongs to the class-II pyridoxal-phosphate-dependent aminotransferase family.</text>
</comment>
<feature type="binding site" description="in other chain" evidence="6">
    <location>
        <begin position="204"/>
        <end position="207"/>
    </location>
    <ligand>
        <name>pyridoxal 5'-phosphate</name>
        <dbReference type="ChEBI" id="CHEBI:597326"/>
        <note>ligand shared between dimeric partners</note>
    </ligand>
</feature>
<dbReference type="RefSeq" id="WP_378269487.1">
    <property type="nucleotide sequence ID" value="NZ_JBHUKR010000021.1"/>
</dbReference>
<dbReference type="NCBIfam" id="TIGR01822">
    <property type="entry name" value="2am3keto_CoA"/>
    <property type="match status" value="1"/>
</dbReference>
<feature type="binding site" evidence="6">
    <location>
        <position position="132"/>
    </location>
    <ligand>
        <name>substrate</name>
    </ligand>
</feature>
<dbReference type="Gene3D" id="3.40.640.10">
    <property type="entry name" value="Type I PLP-dependent aspartate aminotransferase-like (Major domain)"/>
    <property type="match status" value="1"/>
</dbReference>
<sequence>MFTFRDELALDVATGQRAHLRERPVEGPQSARISLAGHEVLNFCANNYLGLADHPRVITAAKAALDSHGFGMASVRFICGTQPLHTELERAISGLLGTEATIVQSSCFDANGGIFEALLDERDAVFSDELNHASIIDGIRLCKAARYPYRTRDVADLRARLAEAAPFRRRLIVTDGVFSMDGTVAPLPEICDLAERYDALVMVDDSHAVGVLGPTGAGTPEAAGVQGRVDILTGTLGKTLGGASGGYVSGPAEIVESLRRRSRPYVFSNAVPPAVVAGSLAALEVVKTGAAERKRLLDNAALFRGLMTGAGFDLPPGEHPIVPIMFGDSGTAARMADALMAYGVYAVAFTYPVVPRGTARIRVQVSAAHSEADIVSCVDAFVRARREVMSTGHPAAPVAAEKGDS</sequence>
<keyword evidence="4 6" id="KW-0012">Acyltransferase</keyword>
<name>A0ABW5G1B9_9PSEU</name>
<comment type="pathway">
    <text evidence="6">Amino-acid degradation; L-threonine degradation via oxydo-reductase pathway; glycine from L-threonine: step 2/2.</text>
</comment>
<evidence type="ECO:0000256" key="3">
    <source>
        <dbReference type="ARBA" id="ARBA00023194"/>
    </source>
</evidence>
<evidence type="ECO:0000256" key="6">
    <source>
        <dbReference type="HAMAP-Rule" id="MF_00985"/>
    </source>
</evidence>
<dbReference type="InterPro" id="IPR011282">
    <property type="entry name" value="2am3keto_CoA_ligase"/>
</dbReference>
<organism evidence="8 9">
    <name type="scientific">Amycolatopsis pigmentata</name>
    <dbReference type="NCBI Taxonomy" id="450801"/>
    <lineage>
        <taxon>Bacteria</taxon>
        <taxon>Bacillati</taxon>
        <taxon>Actinomycetota</taxon>
        <taxon>Actinomycetes</taxon>
        <taxon>Pseudonocardiales</taxon>
        <taxon>Pseudonocardiaceae</taxon>
        <taxon>Amycolatopsis</taxon>
    </lineage>
</organism>
<dbReference type="EC" id="2.3.1.29" evidence="6"/>
<accession>A0ABW5G1B9</accession>
<evidence type="ECO:0000256" key="4">
    <source>
        <dbReference type="ARBA" id="ARBA00023315"/>
    </source>
</evidence>
<feature type="binding site" evidence="6">
    <location>
        <begin position="268"/>
        <end position="269"/>
    </location>
    <ligand>
        <name>pyridoxal 5'-phosphate</name>
        <dbReference type="ChEBI" id="CHEBI:597326"/>
        <note>ligand shared between dimeric partners</note>
    </ligand>
</feature>